<comment type="catalytic activity">
    <reaction evidence="4">
        <text>a 5'-end (N(7)-methyl 5'-triphosphoguanosine)-ribonucleoside in snoRNA + S-adenosyl-L-methionine = a 5'-end (N(2),N(7)-dimethyl 5'-triphosphoguanosine)-ribonucleoside in snoRNA + S-adenosyl-L-homocysteine + H(+)</text>
        <dbReference type="Rhea" id="RHEA:78475"/>
        <dbReference type="Rhea" id="RHEA-COMP:19086"/>
        <dbReference type="Rhea" id="RHEA-COMP:19088"/>
        <dbReference type="ChEBI" id="CHEBI:15378"/>
        <dbReference type="ChEBI" id="CHEBI:57856"/>
        <dbReference type="ChEBI" id="CHEBI:59789"/>
        <dbReference type="ChEBI" id="CHEBI:156461"/>
        <dbReference type="ChEBI" id="CHEBI:172880"/>
    </reaction>
    <physiologicalReaction direction="left-to-right" evidence="4">
        <dbReference type="Rhea" id="RHEA:78476"/>
    </physiologicalReaction>
</comment>
<feature type="transmembrane region" description="Helical" evidence="8">
    <location>
        <begin position="408"/>
        <end position="427"/>
    </location>
</feature>
<evidence type="ECO:0000313" key="10">
    <source>
        <dbReference type="EMBL" id="CAL6062672.1"/>
    </source>
</evidence>
<dbReference type="EMBL" id="CATOUU010001024">
    <property type="protein sequence ID" value="CAI9967530.1"/>
    <property type="molecule type" value="Genomic_DNA"/>
</dbReference>
<keyword evidence="8" id="KW-0812">Transmembrane</keyword>
<keyword evidence="11" id="KW-1185">Reference proteome</keyword>
<dbReference type="EMBL" id="CAXDID020000240">
    <property type="protein sequence ID" value="CAL6062672.1"/>
    <property type="molecule type" value="Genomic_DNA"/>
</dbReference>
<evidence type="ECO:0000256" key="1">
    <source>
        <dbReference type="ARBA" id="ARBA00018517"/>
    </source>
</evidence>
<organism evidence="9">
    <name type="scientific">Hexamita inflata</name>
    <dbReference type="NCBI Taxonomy" id="28002"/>
    <lineage>
        <taxon>Eukaryota</taxon>
        <taxon>Metamonada</taxon>
        <taxon>Diplomonadida</taxon>
        <taxon>Hexamitidae</taxon>
        <taxon>Hexamitinae</taxon>
        <taxon>Hexamita</taxon>
    </lineage>
</organism>
<dbReference type="GO" id="GO:0071164">
    <property type="term" value="F:RNA cap trimethylguanosine synthase activity"/>
    <property type="evidence" value="ECO:0007669"/>
    <property type="project" value="TreeGrafter"/>
</dbReference>
<keyword evidence="9" id="KW-0808">Transferase</keyword>
<evidence type="ECO:0000313" key="11">
    <source>
        <dbReference type="Proteomes" id="UP001642409"/>
    </source>
</evidence>
<comment type="catalytic activity">
    <reaction evidence="6">
        <text>a 5'-end (N(7)-methyl 5'-triphosphoguanosine)-ribonucleoside in snRNA + S-adenosyl-L-methionine = a 5'-end (N(2),N(7)-dimethyl 5'-triphosphoguanosine)-ribonucleoside in snRNA + S-adenosyl-L-homocysteine + H(+)</text>
        <dbReference type="Rhea" id="RHEA:78471"/>
        <dbReference type="Rhea" id="RHEA-COMP:19085"/>
        <dbReference type="Rhea" id="RHEA-COMP:19087"/>
        <dbReference type="ChEBI" id="CHEBI:15378"/>
        <dbReference type="ChEBI" id="CHEBI:57856"/>
        <dbReference type="ChEBI" id="CHEBI:59789"/>
        <dbReference type="ChEBI" id="CHEBI:156461"/>
        <dbReference type="ChEBI" id="CHEBI:172880"/>
    </reaction>
    <physiologicalReaction direction="left-to-right" evidence="6">
        <dbReference type="Rhea" id="RHEA:78472"/>
    </physiologicalReaction>
</comment>
<comment type="catalytic activity">
    <reaction evidence="5">
        <text>a 5'-end (N(2),N(7)-dimethyl 5'-triphosphoguanosine)-ribonucleoside in snRNA + S-adenosyl-L-methionine = a 5'-end (N(2),N(2),N(7)-trimethyl 5'-triphosphoguanosine)-ribonucleoside in snRNA + S-adenosyl-L-homocysteine + H(+)</text>
        <dbReference type="Rhea" id="RHEA:78479"/>
        <dbReference type="Rhea" id="RHEA-COMP:19087"/>
        <dbReference type="Rhea" id="RHEA-COMP:19089"/>
        <dbReference type="ChEBI" id="CHEBI:15378"/>
        <dbReference type="ChEBI" id="CHEBI:57856"/>
        <dbReference type="ChEBI" id="CHEBI:59789"/>
        <dbReference type="ChEBI" id="CHEBI:167623"/>
        <dbReference type="ChEBI" id="CHEBI:172880"/>
    </reaction>
    <physiologicalReaction direction="left-to-right" evidence="5">
        <dbReference type="Rhea" id="RHEA:78480"/>
    </physiologicalReaction>
</comment>
<evidence type="ECO:0000256" key="7">
    <source>
        <dbReference type="ARBA" id="ARBA00049790"/>
    </source>
</evidence>
<dbReference type="AlphaFoldDB" id="A0AA86QZJ4"/>
<reference evidence="10 11" key="2">
    <citation type="submission" date="2024-07" db="EMBL/GenBank/DDBJ databases">
        <authorList>
            <person name="Akdeniz Z."/>
        </authorList>
    </citation>
    <scope>NUCLEOTIDE SEQUENCE [LARGE SCALE GENOMIC DNA]</scope>
</reference>
<accession>A0AA86QZJ4</accession>
<evidence type="ECO:0000256" key="5">
    <source>
        <dbReference type="ARBA" id="ARBA00048763"/>
    </source>
</evidence>
<dbReference type="Proteomes" id="UP001642409">
    <property type="component" value="Unassembled WGS sequence"/>
</dbReference>
<reference evidence="9" key="1">
    <citation type="submission" date="2023-06" db="EMBL/GenBank/DDBJ databases">
        <authorList>
            <person name="Kurt Z."/>
        </authorList>
    </citation>
    <scope>NUCLEOTIDE SEQUENCE</scope>
</reference>
<evidence type="ECO:0000256" key="4">
    <source>
        <dbReference type="ARBA" id="ARBA00048740"/>
    </source>
</evidence>
<dbReference type="PANTHER" id="PTHR14741">
    <property type="entry name" value="S-ADENOSYLMETHIONINE-DEPENDENT METHYLTRANSFERASE RELATED"/>
    <property type="match status" value="1"/>
</dbReference>
<dbReference type="InterPro" id="IPR029063">
    <property type="entry name" value="SAM-dependent_MTases_sf"/>
</dbReference>
<gene>
    <name evidence="10" type="ORF">HINF_LOCUS50301</name>
    <name evidence="9" type="ORF">HINF_LOCUS55175</name>
</gene>
<protein>
    <recommendedName>
        <fullName evidence="1">Trimethylguanosine synthase</fullName>
    </recommendedName>
    <alternativeName>
        <fullName evidence="7">Cap-specific guanine-N(2) methyltransferase</fullName>
    </alternativeName>
</protein>
<comment type="similarity">
    <text evidence="2">Belongs to the methyltransferase superfamily. Trimethylguanosine synthase family.</text>
</comment>
<keyword evidence="9" id="KW-0489">Methyltransferase</keyword>
<evidence type="ECO:0000256" key="2">
    <source>
        <dbReference type="ARBA" id="ARBA00025783"/>
    </source>
</evidence>
<keyword evidence="8" id="KW-1133">Transmembrane helix</keyword>
<sequence>MKTVAHYSGKLPIYYSFLPFQALDELKHTDEALYSVSAFNVAFDIGRLANHIFVDLFNIPNYSCLDLTCCVGGDSFAQSFFCTQVESYELNPNTYQCLKNNISVFAKYGYKNVHKIVAFNDSSLLHLSPQVIKDDYLCIIDPPWGGPDFMKQSKLRLKLGEMEIEQITNQLLSTSKLVILKLPRNYDYQYLKENVKGHLFPLQYRSILFVFVTTTPIQQDLMQWCDVNSILLGTDLLKIENETKMVKKFNYFFKDTRGLIDVVETLQDLINFSIRQKKFSLVIRKGTNVNFRHLTRLIQAIAIGNQIQSCVFAEDEQLRAQLDTFVKSLPEFVQLTSGTHPSIINLQFPLDQYLCSIGENDTRACFSIILRGCQWGRGFIALDRALEFVCEVFESFSPFVKWVCRQQVQLYLLIFFNIILLYLQINFRNLRNVRIRTQNFEAEQITGTTIHSYATQILYSNAYTVYFVDQPYLNLFFVIPSQAFIFQIKTFI</sequence>
<dbReference type="GO" id="GO:0005634">
    <property type="term" value="C:nucleus"/>
    <property type="evidence" value="ECO:0007669"/>
    <property type="project" value="TreeGrafter"/>
</dbReference>
<dbReference type="Pfam" id="PF09445">
    <property type="entry name" value="Methyltransf_15"/>
    <property type="match status" value="1"/>
</dbReference>
<dbReference type="PANTHER" id="PTHR14741:SF32">
    <property type="entry name" value="TRIMETHYLGUANOSINE SYNTHASE"/>
    <property type="match status" value="1"/>
</dbReference>
<keyword evidence="8" id="KW-0472">Membrane</keyword>
<dbReference type="SUPFAM" id="SSF53335">
    <property type="entry name" value="S-adenosyl-L-methionine-dependent methyltransferases"/>
    <property type="match status" value="1"/>
</dbReference>
<dbReference type="Gene3D" id="3.40.50.150">
    <property type="entry name" value="Vaccinia Virus protein VP39"/>
    <property type="match status" value="1"/>
</dbReference>
<comment type="caution">
    <text evidence="9">The sequence shown here is derived from an EMBL/GenBank/DDBJ whole genome shotgun (WGS) entry which is preliminary data.</text>
</comment>
<comment type="catalytic activity">
    <reaction evidence="3">
        <text>a 5'-end (N(2),N(7)-dimethyl 5'-triphosphoguanosine)-ribonucleoside in snoRNA + S-adenosyl-L-methionine = a 5'-end (N(2),N(2),N(7)-trimethyl 5'-triphosphoguanosine)-ribonucleoside in snoRNA + S-adenosyl-L-homocysteine + H(+)</text>
        <dbReference type="Rhea" id="RHEA:78507"/>
        <dbReference type="Rhea" id="RHEA-COMP:19088"/>
        <dbReference type="Rhea" id="RHEA-COMP:19090"/>
        <dbReference type="ChEBI" id="CHEBI:15378"/>
        <dbReference type="ChEBI" id="CHEBI:57856"/>
        <dbReference type="ChEBI" id="CHEBI:59789"/>
        <dbReference type="ChEBI" id="CHEBI:167623"/>
        <dbReference type="ChEBI" id="CHEBI:172880"/>
    </reaction>
    <physiologicalReaction direction="left-to-right" evidence="3">
        <dbReference type="Rhea" id="RHEA:78508"/>
    </physiologicalReaction>
</comment>
<evidence type="ECO:0000256" key="6">
    <source>
        <dbReference type="ARBA" id="ARBA00049075"/>
    </source>
</evidence>
<evidence type="ECO:0000256" key="3">
    <source>
        <dbReference type="ARBA" id="ARBA00047418"/>
    </source>
</evidence>
<dbReference type="InterPro" id="IPR019012">
    <property type="entry name" value="RNA_cap_Gua-N2-MeTrfase"/>
</dbReference>
<evidence type="ECO:0000256" key="8">
    <source>
        <dbReference type="SAM" id="Phobius"/>
    </source>
</evidence>
<proteinExistence type="inferred from homology"/>
<evidence type="ECO:0000313" key="9">
    <source>
        <dbReference type="EMBL" id="CAI9967530.1"/>
    </source>
</evidence>
<name>A0AA86QZJ4_9EUKA</name>